<dbReference type="AlphaFoldDB" id="A0A497Y426"/>
<evidence type="ECO:0000256" key="1">
    <source>
        <dbReference type="SAM" id="SignalP"/>
    </source>
</evidence>
<feature type="signal peptide" evidence="1">
    <location>
        <begin position="1"/>
        <end position="25"/>
    </location>
</feature>
<organism evidence="2 3">
    <name type="scientific">Pedobacter alluvionis</name>
    <dbReference type="NCBI Taxonomy" id="475253"/>
    <lineage>
        <taxon>Bacteria</taxon>
        <taxon>Pseudomonadati</taxon>
        <taxon>Bacteroidota</taxon>
        <taxon>Sphingobacteriia</taxon>
        <taxon>Sphingobacteriales</taxon>
        <taxon>Sphingobacteriaceae</taxon>
        <taxon>Pedobacter</taxon>
    </lineage>
</organism>
<dbReference type="Proteomes" id="UP000273898">
    <property type="component" value="Unassembled WGS sequence"/>
</dbReference>
<reference evidence="2 3" key="1">
    <citation type="submission" date="2018-10" db="EMBL/GenBank/DDBJ databases">
        <title>Genomic Encyclopedia of Archaeal and Bacterial Type Strains, Phase II (KMG-II): from individual species to whole genera.</title>
        <authorList>
            <person name="Goeker M."/>
        </authorList>
    </citation>
    <scope>NUCLEOTIDE SEQUENCE [LARGE SCALE GENOMIC DNA]</scope>
    <source>
        <strain evidence="2 3">DSM 19624</strain>
    </source>
</reference>
<comment type="caution">
    <text evidence="2">The sequence shown here is derived from an EMBL/GenBank/DDBJ whole genome shotgun (WGS) entry which is preliminary data.</text>
</comment>
<keyword evidence="1" id="KW-0732">Signal</keyword>
<gene>
    <name evidence="2" type="ORF">BCL90_2753</name>
</gene>
<accession>A0A497Y426</accession>
<name>A0A497Y426_9SPHI</name>
<evidence type="ECO:0000313" key="2">
    <source>
        <dbReference type="EMBL" id="RLJ77653.1"/>
    </source>
</evidence>
<protein>
    <submittedName>
        <fullName evidence="2">Uncharacterized protein</fullName>
    </submittedName>
</protein>
<evidence type="ECO:0000313" key="3">
    <source>
        <dbReference type="Proteomes" id="UP000273898"/>
    </source>
</evidence>
<sequence length="120" mass="13672">MKHNMKKIILAAASVACFGLSSAKAQNVNGFNLSAIKVEYIELKPIYNGGNTYIARIDYGQKFKRDKELNLRGDDGNDLLFNSQMDCLNKMKGYGYELFNTYTDQIDKDTSRPVYVLKRK</sequence>
<feature type="chain" id="PRO_5019834681" evidence="1">
    <location>
        <begin position="26"/>
        <end position="120"/>
    </location>
</feature>
<dbReference type="EMBL" id="RCCK01000011">
    <property type="protein sequence ID" value="RLJ77653.1"/>
    <property type="molecule type" value="Genomic_DNA"/>
</dbReference>
<proteinExistence type="predicted"/>